<evidence type="ECO:0000259" key="6">
    <source>
        <dbReference type="Pfam" id="PF04116"/>
    </source>
</evidence>
<evidence type="ECO:0000313" key="7">
    <source>
        <dbReference type="EMBL" id="QDT32043.1"/>
    </source>
</evidence>
<dbReference type="InterPro" id="IPR050307">
    <property type="entry name" value="Sterol_Desaturase_Related"/>
</dbReference>
<feature type="transmembrane region" description="Helical" evidence="5">
    <location>
        <begin position="48"/>
        <end position="70"/>
    </location>
</feature>
<sequence>MTIDFNNLESLAKPVMTAVCLGLFWTWETLFPFFKFQENRWRHAGRNAAIALMNTLIMATLFGIATVSVANWVQVNQWGLLSWSQIPSPWRILAAILLLDSWLYIWHRLNHRIPLLWKFHRMHHSDPAMDVTTATRFHLGELIASAGIRLGLIPLLGVTAFEILVSETIVVIATMFHHANISIGKFETVLRWFIVTPGMHKVHHSRYQPETDSNYSVFLSLWDRLGLTYRQRQDGNEGLELGLDEMTEENWQTIPGMLKTPFVTPKQPTNPES</sequence>
<dbReference type="PANTHER" id="PTHR11863">
    <property type="entry name" value="STEROL DESATURASE"/>
    <property type="match status" value="1"/>
</dbReference>
<evidence type="ECO:0000256" key="4">
    <source>
        <dbReference type="ARBA" id="ARBA00023136"/>
    </source>
</evidence>
<dbReference type="AlphaFoldDB" id="A0A517QK78"/>
<dbReference type="Pfam" id="PF04116">
    <property type="entry name" value="FA_hydroxylase"/>
    <property type="match status" value="1"/>
</dbReference>
<proteinExistence type="predicted"/>
<dbReference type="GO" id="GO:0008610">
    <property type="term" value="P:lipid biosynthetic process"/>
    <property type="evidence" value="ECO:0007669"/>
    <property type="project" value="InterPro"/>
</dbReference>
<dbReference type="GO" id="GO:0016020">
    <property type="term" value="C:membrane"/>
    <property type="evidence" value="ECO:0007669"/>
    <property type="project" value="UniProtKB-SubCell"/>
</dbReference>
<dbReference type="GO" id="GO:0005506">
    <property type="term" value="F:iron ion binding"/>
    <property type="evidence" value="ECO:0007669"/>
    <property type="project" value="InterPro"/>
</dbReference>
<dbReference type="KEGG" id="tpol:Mal48_12830"/>
<keyword evidence="8" id="KW-1185">Reference proteome</keyword>
<evidence type="ECO:0000256" key="1">
    <source>
        <dbReference type="ARBA" id="ARBA00004370"/>
    </source>
</evidence>
<evidence type="ECO:0000256" key="5">
    <source>
        <dbReference type="SAM" id="Phobius"/>
    </source>
</evidence>
<evidence type="ECO:0000313" key="8">
    <source>
        <dbReference type="Proteomes" id="UP000315724"/>
    </source>
</evidence>
<dbReference type="RefSeq" id="WP_145197062.1">
    <property type="nucleotide sequence ID" value="NZ_CP036267.1"/>
</dbReference>
<gene>
    <name evidence="7" type="ORF">Mal48_12830</name>
</gene>
<reference evidence="7 8" key="1">
    <citation type="submission" date="2019-02" db="EMBL/GenBank/DDBJ databases">
        <title>Deep-cultivation of Planctomycetes and their phenomic and genomic characterization uncovers novel biology.</title>
        <authorList>
            <person name="Wiegand S."/>
            <person name="Jogler M."/>
            <person name="Boedeker C."/>
            <person name="Pinto D."/>
            <person name="Vollmers J."/>
            <person name="Rivas-Marin E."/>
            <person name="Kohn T."/>
            <person name="Peeters S.H."/>
            <person name="Heuer A."/>
            <person name="Rast P."/>
            <person name="Oberbeckmann S."/>
            <person name="Bunk B."/>
            <person name="Jeske O."/>
            <person name="Meyerdierks A."/>
            <person name="Storesund J.E."/>
            <person name="Kallscheuer N."/>
            <person name="Luecker S."/>
            <person name="Lage O.M."/>
            <person name="Pohl T."/>
            <person name="Merkel B.J."/>
            <person name="Hornburger P."/>
            <person name="Mueller R.-W."/>
            <person name="Bruemmer F."/>
            <person name="Labrenz M."/>
            <person name="Spormann A.M."/>
            <person name="Op den Camp H."/>
            <person name="Overmann J."/>
            <person name="Amann R."/>
            <person name="Jetten M.S.M."/>
            <person name="Mascher T."/>
            <person name="Medema M.H."/>
            <person name="Devos D.P."/>
            <person name="Kaster A.-K."/>
            <person name="Ovreas L."/>
            <person name="Rohde M."/>
            <person name="Galperin M.Y."/>
            <person name="Jogler C."/>
        </authorList>
    </citation>
    <scope>NUCLEOTIDE SEQUENCE [LARGE SCALE GENOMIC DNA]</scope>
    <source>
        <strain evidence="7 8">Mal48</strain>
    </source>
</reference>
<accession>A0A517QK78</accession>
<dbReference type="Proteomes" id="UP000315724">
    <property type="component" value="Chromosome"/>
</dbReference>
<name>A0A517QK78_9PLAN</name>
<comment type="subcellular location">
    <subcellularLocation>
        <location evidence="1">Membrane</location>
    </subcellularLocation>
</comment>
<keyword evidence="4 5" id="KW-0472">Membrane</keyword>
<dbReference type="OrthoDB" id="9770329at2"/>
<evidence type="ECO:0000256" key="3">
    <source>
        <dbReference type="ARBA" id="ARBA00022989"/>
    </source>
</evidence>
<dbReference type="GO" id="GO:0016491">
    <property type="term" value="F:oxidoreductase activity"/>
    <property type="evidence" value="ECO:0007669"/>
    <property type="project" value="InterPro"/>
</dbReference>
<feature type="domain" description="Fatty acid hydroxylase" evidence="6">
    <location>
        <begin position="93"/>
        <end position="226"/>
    </location>
</feature>
<feature type="transmembrane region" description="Helical" evidence="5">
    <location>
        <begin position="90"/>
        <end position="106"/>
    </location>
</feature>
<dbReference type="EMBL" id="CP036267">
    <property type="protein sequence ID" value="QDT32043.1"/>
    <property type="molecule type" value="Genomic_DNA"/>
</dbReference>
<feature type="transmembrane region" description="Helical" evidence="5">
    <location>
        <begin position="15"/>
        <end position="36"/>
    </location>
</feature>
<dbReference type="InterPro" id="IPR006694">
    <property type="entry name" value="Fatty_acid_hydroxylase"/>
</dbReference>
<evidence type="ECO:0000256" key="2">
    <source>
        <dbReference type="ARBA" id="ARBA00022692"/>
    </source>
</evidence>
<keyword evidence="3 5" id="KW-1133">Transmembrane helix</keyword>
<protein>
    <submittedName>
        <fullName evidence="7">Fatty acid hydroxylase superfamily protein</fullName>
    </submittedName>
</protein>
<organism evidence="7 8">
    <name type="scientific">Thalassoglobus polymorphus</name>
    <dbReference type="NCBI Taxonomy" id="2527994"/>
    <lineage>
        <taxon>Bacteria</taxon>
        <taxon>Pseudomonadati</taxon>
        <taxon>Planctomycetota</taxon>
        <taxon>Planctomycetia</taxon>
        <taxon>Planctomycetales</taxon>
        <taxon>Planctomycetaceae</taxon>
        <taxon>Thalassoglobus</taxon>
    </lineage>
</organism>
<keyword evidence="2 5" id="KW-0812">Transmembrane</keyword>